<dbReference type="GeneID" id="54352550"/>
<dbReference type="OrthoDB" id="2507450at2759"/>
<feature type="region of interest" description="Disordered" evidence="1">
    <location>
        <begin position="105"/>
        <end position="135"/>
    </location>
</feature>
<feature type="compositionally biased region" description="Basic and acidic residues" evidence="1">
    <location>
        <begin position="116"/>
        <end position="132"/>
    </location>
</feature>
<dbReference type="Proteomes" id="UP000800082">
    <property type="component" value="Unassembled WGS sequence"/>
</dbReference>
<evidence type="ECO:0000313" key="4">
    <source>
        <dbReference type="Proteomes" id="UP000800082"/>
    </source>
</evidence>
<dbReference type="EMBL" id="ML978968">
    <property type="protein sequence ID" value="KAF1928637.1"/>
    <property type="molecule type" value="Genomic_DNA"/>
</dbReference>
<feature type="chain" id="PRO_5025472275" evidence="2">
    <location>
        <begin position="23"/>
        <end position="184"/>
    </location>
</feature>
<reference evidence="3" key="1">
    <citation type="journal article" date="2020" name="Stud. Mycol.">
        <title>101 Dothideomycetes genomes: a test case for predicting lifestyles and emergence of pathogens.</title>
        <authorList>
            <person name="Haridas S."/>
            <person name="Albert R."/>
            <person name="Binder M."/>
            <person name="Bloem J."/>
            <person name="Labutti K."/>
            <person name="Salamov A."/>
            <person name="Andreopoulos B."/>
            <person name="Baker S."/>
            <person name="Barry K."/>
            <person name="Bills G."/>
            <person name="Bluhm B."/>
            <person name="Cannon C."/>
            <person name="Castanera R."/>
            <person name="Culley D."/>
            <person name="Daum C."/>
            <person name="Ezra D."/>
            <person name="Gonzalez J."/>
            <person name="Henrissat B."/>
            <person name="Kuo A."/>
            <person name="Liang C."/>
            <person name="Lipzen A."/>
            <person name="Lutzoni F."/>
            <person name="Magnuson J."/>
            <person name="Mondo S."/>
            <person name="Nolan M."/>
            <person name="Ohm R."/>
            <person name="Pangilinan J."/>
            <person name="Park H.-J."/>
            <person name="Ramirez L."/>
            <person name="Alfaro M."/>
            <person name="Sun H."/>
            <person name="Tritt A."/>
            <person name="Yoshinaga Y."/>
            <person name="Zwiers L.-H."/>
            <person name="Turgeon B."/>
            <person name="Goodwin S."/>
            <person name="Spatafora J."/>
            <person name="Crous P."/>
            <person name="Grigoriev I."/>
        </authorList>
    </citation>
    <scope>NUCLEOTIDE SEQUENCE</scope>
    <source>
        <strain evidence="3">CBS 183.55</strain>
    </source>
</reference>
<evidence type="ECO:0000256" key="1">
    <source>
        <dbReference type="SAM" id="MobiDB-lite"/>
    </source>
</evidence>
<feature type="signal peptide" evidence="2">
    <location>
        <begin position="1"/>
        <end position="22"/>
    </location>
</feature>
<evidence type="ECO:0000313" key="3">
    <source>
        <dbReference type="EMBL" id="KAF1928637.1"/>
    </source>
</evidence>
<name>A0A6A5RTD8_9PLEO</name>
<dbReference type="RefSeq" id="XP_033448885.1">
    <property type="nucleotide sequence ID" value="XM_033594882.1"/>
</dbReference>
<proteinExistence type="predicted"/>
<dbReference type="AlphaFoldDB" id="A0A6A5RTD8"/>
<evidence type="ECO:0000256" key="2">
    <source>
        <dbReference type="SAM" id="SignalP"/>
    </source>
</evidence>
<sequence length="184" mass="19174">MHALPPTMLILLFLALTSTCASTPAPPLLGSDYAISLMPRHTLFYRQTADLQTFTAALGGVRASPITKSGIPDRPFSVGGNSFPDFASAAQRSCDEQFQGCQQLANAKGGGGGGGAKDKDKGNGKQEGKKGANGDVTVDMCGAQKDKCSQAQQTATVKDFKTPVASMNIGPDPLFPDYDLICEG</sequence>
<gene>
    <name evidence="3" type="ORF">M421DRAFT_5098</name>
</gene>
<keyword evidence="2" id="KW-0732">Signal</keyword>
<accession>A0A6A5RTD8</accession>
<protein>
    <submittedName>
        <fullName evidence="3">Uncharacterized protein</fullName>
    </submittedName>
</protein>
<organism evidence="3 4">
    <name type="scientific">Didymella exigua CBS 183.55</name>
    <dbReference type="NCBI Taxonomy" id="1150837"/>
    <lineage>
        <taxon>Eukaryota</taxon>
        <taxon>Fungi</taxon>
        <taxon>Dikarya</taxon>
        <taxon>Ascomycota</taxon>
        <taxon>Pezizomycotina</taxon>
        <taxon>Dothideomycetes</taxon>
        <taxon>Pleosporomycetidae</taxon>
        <taxon>Pleosporales</taxon>
        <taxon>Pleosporineae</taxon>
        <taxon>Didymellaceae</taxon>
        <taxon>Didymella</taxon>
    </lineage>
</organism>
<keyword evidence="4" id="KW-1185">Reference proteome</keyword>